<keyword evidence="2 4" id="KW-0378">Hydrolase</keyword>
<evidence type="ECO:0000313" key="6">
    <source>
        <dbReference type="EMBL" id="SOD55789.1"/>
    </source>
</evidence>
<dbReference type="GO" id="GO:0005975">
    <property type="term" value="P:carbohydrate metabolic process"/>
    <property type="evidence" value="ECO:0007669"/>
    <property type="project" value="InterPro"/>
</dbReference>
<dbReference type="Pfam" id="PF16499">
    <property type="entry name" value="Melibiase_2"/>
    <property type="match status" value="1"/>
</dbReference>
<keyword evidence="3 4" id="KW-0326">Glycosidase</keyword>
<dbReference type="EC" id="3.2.1.22" evidence="4"/>
<dbReference type="PANTHER" id="PTHR11452:SF75">
    <property type="entry name" value="ALPHA-GALACTOSIDASE MEL1"/>
    <property type="match status" value="1"/>
</dbReference>
<dbReference type="InterPro" id="IPR017853">
    <property type="entry name" value="GH"/>
</dbReference>
<dbReference type="PRINTS" id="PR00740">
    <property type="entry name" value="GLHYDRLASE27"/>
</dbReference>
<dbReference type="InterPro" id="IPR013785">
    <property type="entry name" value="Aldolase_TIM"/>
</dbReference>
<dbReference type="GO" id="GO:0004557">
    <property type="term" value="F:alpha-galactosidase activity"/>
    <property type="evidence" value="ECO:0007669"/>
    <property type="project" value="UniProtKB-EC"/>
</dbReference>
<dbReference type="AlphaFoldDB" id="A0A286DAV8"/>
<proteinExistence type="inferred from homology"/>
<keyword evidence="7" id="KW-1185">Reference proteome</keyword>
<dbReference type="Gene3D" id="3.20.20.70">
    <property type="entry name" value="Aldolase class I"/>
    <property type="match status" value="1"/>
</dbReference>
<dbReference type="SUPFAM" id="SSF51445">
    <property type="entry name" value="(Trans)glycosidases"/>
    <property type="match status" value="1"/>
</dbReference>
<accession>A0A286DAV8</accession>
<gene>
    <name evidence="6" type="ORF">SAMN06296416_10816</name>
</gene>
<dbReference type="RefSeq" id="WP_097122839.1">
    <property type="nucleotide sequence ID" value="NZ_OCND01000008.1"/>
</dbReference>
<dbReference type="InterPro" id="IPR002241">
    <property type="entry name" value="Glyco_hydro_27"/>
</dbReference>
<evidence type="ECO:0000256" key="5">
    <source>
        <dbReference type="SAM" id="SignalP"/>
    </source>
</evidence>
<protein>
    <recommendedName>
        <fullName evidence="4">Alpha-galactosidase</fullName>
        <ecNumber evidence="4">3.2.1.22</ecNumber>
    </recommendedName>
    <alternativeName>
        <fullName evidence="4">Melibiase</fullName>
    </alternativeName>
</protein>
<evidence type="ECO:0000313" key="7">
    <source>
        <dbReference type="Proteomes" id="UP000219374"/>
    </source>
</evidence>
<evidence type="ECO:0000256" key="4">
    <source>
        <dbReference type="RuleBase" id="RU361168"/>
    </source>
</evidence>
<keyword evidence="5" id="KW-0732">Signal</keyword>
<name>A0A286DAV8_9GAMM</name>
<evidence type="ECO:0000256" key="2">
    <source>
        <dbReference type="ARBA" id="ARBA00022801"/>
    </source>
</evidence>
<dbReference type="OrthoDB" id="9807519at2"/>
<evidence type="ECO:0000256" key="3">
    <source>
        <dbReference type="ARBA" id="ARBA00023295"/>
    </source>
</evidence>
<comment type="similarity">
    <text evidence="1 4">Belongs to the glycosyl hydrolase 27 family.</text>
</comment>
<keyword evidence="4" id="KW-1015">Disulfide bond</keyword>
<dbReference type="PANTHER" id="PTHR11452">
    <property type="entry name" value="ALPHA-GALACTOSIDASE/ALPHA-N-ACETYLGALACTOSAMINIDASE"/>
    <property type="match status" value="1"/>
</dbReference>
<feature type="signal peptide" evidence="5">
    <location>
        <begin position="1"/>
        <end position="22"/>
    </location>
</feature>
<dbReference type="Proteomes" id="UP000219374">
    <property type="component" value="Unassembled WGS sequence"/>
</dbReference>
<feature type="chain" id="PRO_5013216357" description="Alpha-galactosidase" evidence="5">
    <location>
        <begin position="23"/>
        <end position="152"/>
    </location>
</feature>
<reference evidence="6 7" key="1">
    <citation type="submission" date="2017-09" db="EMBL/GenBank/DDBJ databases">
        <authorList>
            <person name="Ehlers B."/>
            <person name="Leendertz F.H."/>
        </authorList>
    </citation>
    <scope>NUCLEOTIDE SEQUENCE [LARGE SCALE GENOMIC DNA]</scope>
    <source>
        <strain evidence="6 7">CGMCC 1.10978</strain>
    </source>
</reference>
<dbReference type="EMBL" id="OCND01000008">
    <property type="protein sequence ID" value="SOD55789.1"/>
    <property type="molecule type" value="Genomic_DNA"/>
</dbReference>
<sequence length="152" mass="16295">MSKHFLLSAALAIATLIAGAPAAADSQRQRTRVDDGWRFALGHASDPAQDLGHGTRAFFLAKADDDPAAPDFGWNSWNKYACDIDETPARRQADAMAASGMNDAGYRYIVIGDRWQKSRDADGNIIAGHERFPGGITVAAHDAIMARIAAVL</sequence>
<comment type="catalytic activity">
    <reaction evidence="4">
        <text>Hydrolysis of terminal, non-reducing alpha-D-galactose residues in alpha-D-galactosides, including galactose oligosaccharides, galactomannans and galactolipids.</text>
        <dbReference type="EC" id="3.2.1.22"/>
    </reaction>
</comment>
<evidence type="ECO:0000256" key="1">
    <source>
        <dbReference type="ARBA" id="ARBA00009743"/>
    </source>
</evidence>
<organism evidence="6 7">
    <name type="scientific">Pseudoxanthomonas wuyuanensis</name>
    <dbReference type="NCBI Taxonomy" id="1073196"/>
    <lineage>
        <taxon>Bacteria</taxon>
        <taxon>Pseudomonadati</taxon>
        <taxon>Pseudomonadota</taxon>
        <taxon>Gammaproteobacteria</taxon>
        <taxon>Lysobacterales</taxon>
        <taxon>Lysobacteraceae</taxon>
        <taxon>Pseudoxanthomonas</taxon>
    </lineage>
</organism>